<dbReference type="AlphaFoldDB" id="A0AAN9C3A5"/>
<dbReference type="FunFam" id="1.25.10.10:FF:000116">
    <property type="entry name" value="importin-11 isoform X1"/>
    <property type="match status" value="1"/>
</dbReference>
<evidence type="ECO:0000256" key="5">
    <source>
        <dbReference type="ARBA" id="ARBA00022490"/>
    </source>
</evidence>
<comment type="subunit">
    <text evidence="11">Interacts with UBE2E3 and RPL12.</text>
</comment>
<name>A0AAN9C3A5_9CAEN</name>
<keyword evidence="4" id="KW-0813">Transport</keyword>
<dbReference type="EMBL" id="JBAMIC010000001">
    <property type="protein sequence ID" value="KAK7116601.1"/>
    <property type="molecule type" value="Genomic_DNA"/>
</dbReference>
<dbReference type="GO" id="GO:0005829">
    <property type="term" value="C:cytosol"/>
    <property type="evidence" value="ECO:0007669"/>
    <property type="project" value="TreeGrafter"/>
</dbReference>
<evidence type="ECO:0000256" key="1">
    <source>
        <dbReference type="ARBA" id="ARBA00004123"/>
    </source>
</evidence>
<proteinExistence type="inferred from homology"/>
<evidence type="ECO:0000259" key="14">
    <source>
        <dbReference type="PROSITE" id="PS50166"/>
    </source>
</evidence>
<dbReference type="GO" id="GO:0005635">
    <property type="term" value="C:nuclear envelope"/>
    <property type="evidence" value="ECO:0007669"/>
    <property type="project" value="TreeGrafter"/>
</dbReference>
<dbReference type="GO" id="GO:0006606">
    <property type="term" value="P:protein import into nucleus"/>
    <property type="evidence" value="ECO:0007669"/>
    <property type="project" value="TreeGrafter"/>
</dbReference>
<keyword evidence="7" id="KW-0677">Repeat</keyword>
<dbReference type="PANTHER" id="PTHR10997">
    <property type="entry name" value="IMPORTIN-7, 8, 11"/>
    <property type="match status" value="1"/>
</dbReference>
<protein>
    <recommendedName>
        <fullName evidence="12">Importin-11</fullName>
    </recommendedName>
    <alternativeName>
        <fullName evidence="13">Ran-binding protein 11</fullName>
    </alternativeName>
</protein>
<evidence type="ECO:0000256" key="2">
    <source>
        <dbReference type="ARBA" id="ARBA00004496"/>
    </source>
</evidence>
<evidence type="ECO:0000256" key="7">
    <source>
        <dbReference type="ARBA" id="ARBA00022737"/>
    </source>
</evidence>
<evidence type="ECO:0000256" key="3">
    <source>
        <dbReference type="ARBA" id="ARBA00007991"/>
    </source>
</evidence>
<dbReference type="InterPro" id="IPR058669">
    <property type="entry name" value="TPR_IPO7/11-like"/>
</dbReference>
<keyword evidence="5" id="KW-0963">Cytoplasm</keyword>
<evidence type="ECO:0000313" key="16">
    <source>
        <dbReference type="Proteomes" id="UP001374579"/>
    </source>
</evidence>
<gene>
    <name evidence="15" type="ORF">V1264_002257</name>
</gene>
<dbReference type="GO" id="GO:0031267">
    <property type="term" value="F:small GTPase binding"/>
    <property type="evidence" value="ECO:0007669"/>
    <property type="project" value="InterPro"/>
</dbReference>
<dbReference type="Pfam" id="PF03810">
    <property type="entry name" value="IBN_N"/>
    <property type="match status" value="1"/>
</dbReference>
<dbReference type="InterPro" id="IPR016024">
    <property type="entry name" value="ARM-type_fold"/>
</dbReference>
<dbReference type="SMART" id="SM00913">
    <property type="entry name" value="IBN_N"/>
    <property type="match status" value="1"/>
</dbReference>
<evidence type="ECO:0000256" key="10">
    <source>
        <dbReference type="ARBA" id="ARBA00023242"/>
    </source>
</evidence>
<dbReference type="Proteomes" id="UP001374579">
    <property type="component" value="Unassembled WGS sequence"/>
</dbReference>
<comment type="subcellular location">
    <subcellularLocation>
        <location evidence="2">Cytoplasm</location>
    </subcellularLocation>
    <subcellularLocation>
        <location evidence="1">Nucleus</location>
    </subcellularLocation>
</comment>
<evidence type="ECO:0000256" key="9">
    <source>
        <dbReference type="ARBA" id="ARBA00022990"/>
    </source>
</evidence>
<comment type="caution">
    <text evidence="15">The sequence shown here is derived from an EMBL/GenBank/DDBJ whole genome shotgun (WGS) entry which is preliminary data.</text>
</comment>
<dbReference type="Pfam" id="PF25758">
    <property type="entry name" value="TPR_IPO11"/>
    <property type="match status" value="1"/>
</dbReference>
<organism evidence="15 16">
    <name type="scientific">Littorina saxatilis</name>
    <dbReference type="NCBI Taxonomy" id="31220"/>
    <lineage>
        <taxon>Eukaryota</taxon>
        <taxon>Metazoa</taxon>
        <taxon>Spiralia</taxon>
        <taxon>Lophotrochozoa</taxon>
        <taxon>Mollusca</taxon>
        <taxon>Gastropoda</taxon>
        <taxon>Caenogastropoda</taxon>
        <taxon>Littorinimorpha</taxon>
        <taxon>Littorinoidea</taxon>
        <taxon>Littorinidae</taxon>
        <taxon>Littorina</taxon>
    </lineage>
</organism>
<dbReference type="PROSITE" id="PS50166">
    <property type="entry name" value="IMPORTIN_B_NT"/>
    <property type="match status" value="1"/>
</dbReference>
<keyword evidence="8" id="KW-0653">Protein transport</keyword>
<keyword evidence="6" id="KW-0597">Phosphoprotein</keyword>
<reference evidence="15 16" key="1">
    <citation type="submission" date="2024-02" db="EMBL/GenBank/DDBJ databases">
        <title>Chromosome-scale genome assembly of the rough periwinkle Littorina saxatilis.</title>
        <authorList>
            <person name="De Jode A."/>
            <person name="Faria R."/>
            <person name="Formenti G."/>
            <person name="Sims Y."/>
            <person name="Smith T.P."/>
            <person name="Tracey A."/>
            <person name="Wood J.M.D."/>
            <person name="Zagrodzka Z.B."/>
            <person name="Johannesson K."/>
            <person name="Butlin R.K."/>
            <person name="Leder E.H."/>
        </authorList>
    </citation>
    <scope>NUCLEOTIDE SEQUENCE [LARGE SCALE GENOMIC DNA]</scope>
    <source>
        <strain evidence="15">Snail1</strain>
        <tissue evidence="15">Muscle</tissue>
    </source>
</reference>
<dbReference type="InterPro" id="IPR011989">
    <property type="entry name" value="ARM-like"/>
</dbReference>
<evidence type="ECO:0000256" key="13">
    <source>
        <dbReference type="ARBA" id="ARBA00077811"/>
    </source>
</evidence>
<evidence type="ECO:0000313" key="15">
    <source>
        <dbReference type="EMBL" id="KAK7116601.1"/>
    </source>
</evidence>
<evidence type="ECO:0000256" key="12">
    <source>
        <dbReference type="ARBA" id="ARBA00072254"/>
    </source>
</evidence>
<feature type="domain" description="Importin N-terminal" evidence="14">
    <location>
        <begin position="28"/>
        <end position="100"/>
    </location>
</feature>
<evidence type="ECO:0000256" key="6">
    <source>
        <dbReference type="ARBA" id="ARBA00022553"/>
    </source>
</evidence>
<evidence type="ECO:0000256" key="11">
    <source>
        <dbReference type="ARBA" id="ARBA00062902"/>
    </source>
</evidence>
<dbReference type="Gene3D" id="1.25.10.10">
    <property type="entry name" value="Leucine-rich Repeat Variant"/>
    <property type="match status" value="1"/>
</dbReference>
<dbReference type="PANTHER" id="PTHR10997:SF7">
    <property type="entry name" value="IMPORTIN-11"/>
    <property type="match status" value="1"/>
</dbReference>
<keyword evidence="9" id="KW-0007">Acetylation</keyword>
<comment type="similarity">
    <text evidence="3">Belongs to the importin beta family.</text>
</comment>
<evidence type="ECO:0000256" key="4">
    <source>
        <dbReference type="ARBA" id="ARBA00022448"/>
    </source>
</evidence>
<evidence type="ECO:0000256" key="8">
    <source>
        <dbReference type="ARBA" id="ARBA00022927"/>
    </source>
</evidence>
<dbReference type="InterPro" id="IPR001494">
    <property type="entry name" value="Importin-beta_N"/>
</dbReference>
<accession>A0AAN9C3A5</accession>
<dbReference type="SUPFAM" id="SSF48371">
    <property type="entry name" value="ARM repeat"/>
    <property type="match status" value="1"/>
</dbReference>
<keyword evidence="10" id="KW-0539">Nucleus</keyword>
<keyword evidence="16" id="KW-1185">Reference proteome</keyword>
<sequence>MDLDTAEPVVLQTLSHACSQDASVLKPAEQQLKDWETQPGFYSILSSIFSRYELDANVRWLAVLYCKNGVDRYWRRTAPNAIAEAEKDIIKARLISTFREPVPQIATQVAVLTSKISRLDCPHHWEALVPTLLQAVRCDDILVQQRGLLVLHHVTKTLASKRLSSDRKLFESLTLETFAFIVTLWQTHLSHFLHLAAQHDDNMGSSLEQARLALKVLRKLVIYGFKEPHINNDVMNFVSSIFPQLDALLDCRRSMWGNHQMLEKCERTLTTMTKVLLDLLENHPASYVRFIHTTLQFVLTYNFTTKGLLFERFTVHSFNLMKGILFCETYKPRKNNKEDCSAVCLEARQIVTDFFTFETLSEVCRRLVSQYFLLTTDDLTLWEADPEEFCQEEGGDSYKYSLRPCTEVLFLTIFKEYRLSLTPVLLQLVEVNQGPCNPDDMQAVLKKDAVYDAVGLASFDLFDEIDYDSWFTNHLLKELQIKDESYRIIRKRVVWLMGQWVGVKMSVELRPALYDAIMSLLHKDEDLAVRLEAAQTLKTAVDDFEFSTEQLLPYIEPVFSLLFNLLKEVRECDTKMHVLHVLSFVIERVGAEIRPYIASLVQYLPLLWQESAEHNMLRCAILTTLIHLVQGYGQESTQLHHFILPVIHASTDTKQDQHVYLLEDGLELWHITLLNAPLSSPPLLKLFKNMPQLLEVSTENLRLCLKITQIYVLLGARDFMQEYSSVLVSSLAHLMTDLKAEGIMLILRLMELVLKAFPAEGPHVFMPMLPSVLHAMLEGEESCVLLAMHISIFARILLQNQEVLWSIIQHVSQSAGRDSWSVFGQLLDVWTDRLDIITQPERRKICGLAFASLLTLNNSVITERFAGIINSIVQVLHDVCRVDESGPQADCLVINEGEIIPDDEQDTPHDRRKRQLLQVDPVHTVSLQEYLVSQMTACQRLHGQEPFNLLMNRVDPEVLRQLKEFVH</sequence>